<comment type="similarity">
    <text evidence="2 6">Belongs to the dTDP-4-dehydrorhamnose reductase family.</text>
</comment>
<name>A0A059G034_9PROT</name>
<evidence type="ECO:0000256" key="4">
    <source>
        <dbReference type="ARBA" id="ARBA00017099"/>
    </source>
</evidence>
<dbReference type="GO" id="GO:0019305">
    <property type="term" value="P:dTDP-rhamnose biosynthetic process"/>
    <property type="evidence" value="ECO:0007669"/>
    <property type="project" value="UniProtKB-UniPathway"/>
</dbReference>
<dbReference type="Pfam" id="PF04321">
    <property type="entry name" value="RmlD_sub_bind"/>
    <property type="match status" value="1"/>
</dbReference>
<evidence type="ECO:0000313" key="8">
    <source>
        <dbReference type="EMBL" id="KCZ96280.1"/>
    </source>
</evidence>
<evidence type="ECO:0000256" key="3">
    <source>
        <dbReference type="ARBA" id="ARBA00012929"/>
    </source>
</evidence>
<comment type="catalytic activity">
    <reaction evidence="5 6">
        <text>dTDP-beta-L-rhamnose + NADP(+) = dTDP-4-dehydro-beta-L-rhamnose + NADPH + H(+)</text>
        <dbReference type="Rhea" id="RHEA:21796"/>
        <dbReference type="ChEBI" id="CHEBI:15378"/>
        <dbReference type="ChEBI" id="CHEBI:57510"/>
        <dbReference type="ChEBI" id="CHEBI:57783"/>
        <dbReference type="ChEBI" id="CHEBI:58349"/>
        <dbReference type="ChEBI" id="CHEBI:62830"/>
        <dbReference type="EC" id="1.1.1.133"/>
    </reaction>
</comment>
<dbReference type="PANTHER" id="PTHR10491:SF4">
    <property type="entry name" value="METHIONINE ADENOSYLTRANSFERASE 2 SUBUNIT BETA"/>
    <property type="match status" value="1"/>
</dbReference>
<comment type="caution">
    <text evidence="8">The sequence shown here is derived from an EMBL/GenBank/DDBJ whole genome shotgun (WGS) entry which is preliminary data.</text>
</comment>
<dbReference type="InterPro" id="IPR036291">
    <property type="entry name" value="NAD(P)-bd_dom_sf"/>
</dbReference>
<dbReference type="EC" id="1.1.1.133" evidence="3 6"/>
<sequence length="296" mass="31830">MTARSGPILVIGSSGQLAQSLRAMGREDVVCVGRPDADLADPIKLADLVAKMTPRLVLNAGGYTKVDPAETQTSEAFALNRDGPATLARLCASADIPLIHISTDCVFDGRKEAPYTPEDLAEPINAYGRSKLAGEEAVALSCRKHLIVRVSWVFSEHADNFVRTMLKIARQRDEISVVRDQIGYPTYCPDLAAGLLEIAGQVLQPGFEDWGIYHLAGGSEVDRASMAEAIFAESRTIGGPAARVLPVLTQDYPTPAERPLNARLDAGKANRVFGVALPNWQIGLQKSVRVLVAQDS</sequence>
<keyword evidence="6" id="KW-0521">NADP</keyword>
<dbReference type="NCBIfam" id="TIGR01214">
    <property type="entry name" value="rmlD"/>
    <property type="match status" value="1"/>
</dbReference>
<dbReference type="GO" id="GO:0008831">
    <property type="term" value="F:dTDP-4-dehydrorhamnose reductase activity"/>
    <property type="evidence" value="ECO:0007669"/>
    <property type="project" value="UniProtKB-EC"/>
</dbReference>
<proteinExistence type="inferred from homology"/>
<comment type="function">
    <text evidence="6">Catalyzes the reduction of dTDP-6-deoxy-L-lyxo-4-hexulose to yield dTDP-L-rhamnose.</text>
</comment>
<dbReference type="Gene3D" id="3.90.25.10">
    <property type="entry name" value="UDP-galactose 4-epimerase, domain 1"/>
    <property type="match status" value="1"/>
</dbReference>
<dbReference type="CDD" id="cd05254">
    <property type="entry name" value="dTDP_HR_like_SDR_e"/>
    <property type="match status" value="1"/>
</dbReference>
<dbReference type="EMBL" id="ARYI01000001">
    <property type="protein sequence ID" value="KCZ96280.1"/>
    <property type="molecule type" value="Genomic_DNA"/>
</dbReference>
<dbReference type="InterPro" id="IPR005913">
    <property type="entry name" value="dTDP_dehydrorham_reduct"/>
</dbReference>
<comment type="pathway">
    <text evidence="1 6">Carbohydrate biosynthesis; dTDP-L-rhamnose biosynthesis.</text>
</comment>
<dbReference type="Proteomes" id="UP000025061">
    <property type="component" value="Unassembled WGS sequence"/>
</dbReference>
<protein>
    <recommendedName>
        <fullName evidence="4 6">dTDP-4-dehydrorhamnose reductase</fullName>
        <ecNumber evidence="3 6">1.1.1.133</ecNumber>
    </recommendedName>
</protein>
<organism evidence="8 9">
    <name type="scientific">Hyphomonas hirschiana VP5</name>
    <dbReference type="NCBI Taxonomy" id="1280951"/>
    <lineage>
        <taxon>Bacteria</taxon>
        <taxon>Pseudomonadati</taxon>
        <taxon>Pseudomonadota</taxon>
        <taxon>Alphaproteobacteria</taxon>
        <taxon>Hyphomonadales</taxon>
        <taxon>Hyphomonadaceae</taxon>
        <taxon>Hyphomonas</taxon>
    </lineage>
</organism>
<evidence type="ECO:0000256" key="1">
    <source>
        <dbReference type="ARBA" id="ARBA00004781"/>
    </source>
</evidence>
<dbReference type="OrthoDB" id="9803892at2"/>
<dbReference type="PATRIC" id="fig|1280951.3.peg.268"/>
<feature type="domain" description="RmlD-like substrate binding" evidence="7">
    <location>
        <begin position="8"/>
        <end position="289"/>
    </location>
</feature>
<evidence type="ECO:0000256" key="5">
    <source>
        <dbReference type="ARBA" id="ARBA00048200"/>
    </source>
</evidence>
<evidence type="ECO:0000259" key="7">
    <source>
        <dbReference type="Pfam" id="PF04321"/>
    </source>
</evidence>
<accession>A0A059G034</accession>
<gene>
    <name evidence="8" type="ORF">HHI_01335</name>
</gene>
<reference evidence="8 9" key="1">
    <citation type="submission" date="2013-04" db="EMBL/GenBank/DDBJ databases">
        <title>Hyphomonas hirschiana VP5 Genome Sequencing.</title>
        <authorList>
            <person name="Lai Q."/>
            <person name="Shao Z."/>
        </authorList>
    </citation>
    <scope>NUCLEOTIDE SEQUENCE [LARGE SCALE GENOMIC DNA]</scope>
    <source>
        <strain evidence="8 9">VP5</strain>
    </source>
</reference>
<dbReference type="InterPro" id="IPR029903">
    <property type="entry name" value="RmlD-like-bd"/>
</dbReference>
<dbReference type="SUPFAM" id="SSF51735">
    <property type="entry name" value="NAD(P)-binding Rossmann-fold domains"/>
    <property type="match status" value="1"/>
</dbReference>
<dbReference type="AlphaFoldDB" id="A0A059G034"/>
<dbReference type="Gene3D" id="3.40.50.720">
    <property type="entry name" value="NAD(P)-binding Rossmann-like Domain"/>
    <property type="match status" value="1"/>
</dbReference>
<comment type="cofactor">
    <cofactor evidence="6">
        <name>Mg(2+)</name>
        <dbReference type="ChEBI" id="CHEBI:18420"/>
    </cofactor>
    <text evidence="6">Binds 1 Mg(2+) ion per monomer.</text>
</comment>
<keyword evidence="9" id="KW-1185">Reference proteome</keyword>
<evidence type="ECO:0000313" key="9">
    <source>
        <dbReference type="Proteomes" id="UP000025061"/>
    </source>
</evidence>
<evidence type="ECO:0000256" key="6">
    <source>
        <dbReference type="RuleBase" id="RU364082"/>
    </source>
</evidence>
<evidence type="ECO:0000256" key="2">
    <source>
        <dbReference type="ARBA" id="ARBA00010944"/>
    </source>
</evidence>
<dbReference type="RefSeq" id="WP_011645808.1">
    <property type="nucleotide sequence ID" value="NZ_ARYI01000001.1"/>
</dbReference>
<dbReference type="PANTHER" id="PTHR10491">
    <property type="entry name" value="DTDP-4-DEHYDRORHAMNOSE REDUCTASE"/>
    <property type="match status" value="1"/>
</dbReference>
<dbReference type="UniPathway" id="UPA00124"/>
<keyword evidence="6" id="KW-0560">Oxidoreductase</keyword>